<organism evidence="1 2">
    <name type="scientific">Caerostris extrusa</name>
    <name type="common">Bark spider</name>
    <name type="synonym">Caerostris bankana</name>
    <dbReference type="NCBI Taxonomy" id="172846"/>
    <lineage>
        <taxon>Eukaryota</taxon>
        <taxon>Metazoa</taxon>
        <taxon>Ecdysozoa</taxon>
        <taxon>Arthropoda</taxon>
        <taxon>Chelicerata</taxon>
        <taxon>Arachnida</taxon>
        <taxon>Araneae</taxon>
        <taxon>Araneomorphae</taxon>
        <taxon>Entelegynae</taxon>
        <taxon>Araneoidea</taxon>
        <taxon>Araneidae</taxon>
        <taxon>Caerostris</taxon>
    </lineage>
</organism>
<proteinExistence type="predicted"/>
<name>A0AAV4WJ36_CAEEX</name>
<comment type="caution">
    <text evidence="1">The sequence shown here is derived from an EMBL/GenBank/DDBJ whole genome shotgun (WGS) entry which is preliminary data.</text>
</comment>
<gene>
    <name evidence="1" type="ORF">CEXT_352921</name>
</gene>
<evidence type="ECO:0000313" key="2">
    <source>
        <dbReference type="Proteomes" id="UP001054945"/>
    </source>
</evidence>
<accession>A0AAV4WJ36</accession>
<evidence type="ECO:0000313" key="1">
    <source>
        <dbReference type="EMBL" id="GIY82881.1"/>
    </source>
</evidence>
<dbReference type="EMBL" id="BPLR01016300">
    <property type="protein sequence ID" value="GIY82881.1"/>
    <property type="molecule type" value="Genomic_DNA"/>
</dbReference>
<keyword evidence="2" id="KW-1185">Reference proteome</keyword>
<protein>
    <submittedName>
        <fullName evidence="1">Uncharacterized protein</fullName>
    </submittedName>
</protein>
<reference evidence="1 2" key="1">
    <citation type="submission" date="2021-06" db="EMBL/GenBank/DDBJ databases">
        <title>Caerostris extrusa draft genome.</title>
        <authorList>
            <person name="Kono N."/>
            <person name="Arakawa K."/>
        </authorList>
    </citation>
    <scope>NUCLEOTIDE SEQUENCE [LARGE SCALE GENOMIC DNA]</scope>
</reference>
<sequence length="405" mass="46669">MYSRRVASTKLTSSYVFRVTFKFQKQHLSSQGKIKVITLPHPMNAINIARRERYLFFASWGETSFWNTSPQELGGSCYRLSPSKAKASIYHNAGKVSEYYECSNAGPLQISSKRLFADFALFGESHVQQVQQTWGIYYTYLKQRLPSDVLSLIFDYLYIILGENQRDHPHPVNAINIARRGRYSFLPPGVRHPFGISLHRNLETVDIDYRPQKAKAFIYHNAGKVSEYYECSNAGPLQISPKRLFADFALFCESHVQQVQQTWGIYYTYLKQRLPSDLQKAASVIAGENQSDHPPSPSECDKYRQEGAIFIFASWGETSFWNTSPQELEAVDIDYRPQKAKASIYQTPEKFPNITNAQMLVLFRYHPERHEKIVLQILDYTTGTAGVWRSTKLTTNNVFRMIFKA</sequence>
<dbReference type="Proteomes" id="UP001054945">
    <property type="component" value="Unassembled WGS sequence"/>
</dbReference>
<dbReference type="AlphaFoldDB" id="A0AAV4WJ36"/>